<evidence type="ECO:0000259" key="3">
    <source>
        <dbReference type="Pfam" id="PF00460"/>
    </source>
</evidence>
<dbReference type="InterPro" id="IPR010930">
    <property type="entry name" value="Flg_bb/hook_C_dom"/>
</dbReference>
<dbReference type="PANTHER" id="PTHR30435:SF19">
    <property type="entry name" value="FLAGELLAR BASAL-BODY ROD PROTEIN FLGG"/>
    <property type="match status" value="1"/>
</dbReference>
<reference evidence="6 8" key="1">
    <citation type="submission" date="2018-04" db="EMBL/GenBank/DDBJ databases">
        <title>Subsurface microbial communities from deep shales in Ohio and West Virginia, USA.</title>
        <authorList>
            <person name="Wrighton K."/>
        </authorList>
    </citation>
    <scope>NUCLEOTIDE SEQUENCE [LARGE SCALE GENOMIC DNA]</scope>
    <source>
        <strain evidence="7 9">MSL 7</strain>
        <strain evidence="6 8">WC1</strain>
    </source>
</reference>
<feature type="domain" description="Flagellar hook protein FlgE/F/G-like D1" evidence="5">
    <location>
        <begin position="92"/>
        <end position="156"/>
    </location>
</feature>
<dbReference type="InterPro" id="IPR037925">
    <property type="entry name" value="FlgE/F/G-like"/>
</dbReference>
<dbReference type="InterPro" id="IPR053967">
    <property type="entry name" value="LlgE_F_G-like_D1"/>
</dbReference>
<dbReference type="Proteomes" id="UP000244089">
    <property type="component" value="Unassembled WGS sequence"/>
</dbReference>
<dbReference type="Pfam" id="PF06429">
    <property type="entry name" value="Flg_bbr_C"/>
    <property type="match status" value="1"/>
</dbReference>
<dbReference type="OrthoDB" id="9804559at2"/>
<proteinExistence type="inferred from homology"/>
<gene>
    <name evidence="7" type="ORF">C7957_1257</name>
    <name evidence="6" type="ORF">C8C76_1368</name>
</gene>
<sequence length="250" mass="27346">MIKGLYTAASSMNVLEKKSNIRSNNLANVNTNGFKKSEGVTGSFPEMLLSRIEAGKADQEIGELSTGAYMEHSFKDMSQGAFQRTDNTLDFAVEGEGFFVIETEAGERYSRDGNFTINADSELVTQSGNHVLDTEGNRIQLIPDQDFRVSADGQITFNNGLQGSQIALVNFEDQSELLQEGDNLYTAQEGASVLESEAGIAQGYLESSNVKIVEEMAKMIKTTRHYESNQKVISSIDETLSKVINEVGQA</sequence>
<dbReference type="AlphaFoldDB" id="A0A2T5RGG5"/>
<evidence type="ECO:0000313" key="9">
    <source>
        <dbReference type="Proteomes" id="UP000295176"/>
    </source>
</evidence>
<dbReference type="PANTHER" id="PTHR30435">
    <property type="entry name" value="FLAGELLAR PROTEIN"/>
    <property type="match status" value="1"/>
</dbReference>
<keyword evidence="6" id="KW-0282">Flagellum</keyword>
<dbReference type="GO" id="GO:0030694">
    <property type="term" value="C:bacterial-type flagellum basal body, rod"/>
    <property type="evidence" value="ECO:0007669"/>
    <property type="project" value="InterPro"/>
</dbReference>
<comment type="subcellular location">
    <subcellularLocation>
        <location evidence="2">Bacterial flagellum basal body</location>
    </subcellularLocation>
</comment>
<dbReference type="EMBL" id="SNXX01000025">
    <property type="protein sequence ID" value="TDP89231.1"/>
    <property type="molecule type" value="Genomic_DNA"/>
</dbReference>
<dbReference type="GO" id="GO:0071978">
    <property type="term" value="P:bacterial-type flagellum-dependent swarming motility"/>
    <property type="evidence" value="ECO:0007669"/>
    <property type="project" value="TreeGrafter"/>
</dbReference>
<evidence type="ECO:0000256" key="2">
    <source>
        <dbReference type="RuleBase" id="RU362116"/>
    </source>
</evidence>
<feature type="domain" description="Flagellar basal body rod protein N-terminal" evidence="3">
    <location>
        <begin position="5"/>
        <end position="35"/>
    </location>
</feature>
<dbReference type="Proteomes" id="UP000295176">
    <property type="component" value="Unassembled WGS sequence"/>
</dbReference>
<dbReference type="InterPro" id="IPR001444">
    <property type="entry name" value="Flag_bb_rod_N"/>
</dbReference>
<comment type="caution">
    <text evidence="6">The sequence shown here is derived from an EMBL/GenBank/DDBJ whole genome shotgun (WGS) entry which is preliminary data.</text>
</comment>
<evidence type="ECO:0000313" key="8">
    <source>
        <dbReference type="Proteomes" id="UP000244089"/>
    </source>
</evidence>
<comment type="similarity">
    <text evidence="1 2">Belongs to the flagella basal body rod proteins family.</text>
</comment>
<evidence type="ECO:0000259" key="4">
    <source>
        <dbReference type="Pfam" id="PF06429"/>
    </source>
</evidence>
<evidence type="ECO:0000256" key="1">
    <source>
        <dbReference type="ARBA" id="ARBA00009677"/>
    </source>
</evidence>
<dbReference type="InterPro" id="IPR020013">
    <property type="entry name" value="Flagellar_FlgE/F/G"/>
</dbReference>
<evidence type="ECO:0000313" key="6">
    <source>
        <dbReference type="EMBL" id="PTV93802.1"/>
    </source>
</evidence>
<keyword evidence="6" id="KW-0966">Cell projection</keyword>
<evidence type="ECO:0000313" key="7">
    <source>
        <dbReference type="EMBL" id="TDP89231.1"/>
    </source>
</evidence>
<feature type="domain" description="Flagellar basal-body/hook protein C-terminal" evidence="4">
    <location>
        <begin position="201"/>
        <end position="245"/>
    </location>
</feature>
<keyword evidence="6" id="KW-0969">Cilium</keyword>
<dbReference type="EMBL" id="QAXS01000036">
    <property type="protein sequence ID" value="PTV93802.1"/>
    <property type="molecule type" value="Genomic_DNA"/>
</dbReference>
<accession>A0A2T5RGG5</accession>
<evidence type="ECO:0000259" key="5">
    <source>
        <dbReference type="Pfam" id="PF22692"/>
    </source>
</evidence>
<dbReference type="Pfam" id="PF22692">
    <property type="entry name" value="LlgE_F_G_D1"/>
    <property type="match status" value="1"/>
</dbReference>
<dbReference type="InterPro" id="IPR012836">
    <property type="entry name" value="FlgF"/>
</dbReference>
<keyword evidence="2" id="KW-0975">Bacterial flagellum</keyword>
<dbReference type="RefSeq" id="WP_108142021.1">
    <property type="nucleotide sequence ID" value="NZ_QAXS01000036.1"/>
</dbReference>
<organism evidence="6 8">
    <name type="scientific">Halanaerobium saccharolyticum</name>
    <dbReference type="NCBI Taxonomy" id="43595"/>
    <lineage>
        <taxon>Bacteria</taxon>
        <taxon>Bacillati</taxon>
        <taxon>Bacillota</taxon>
        <taxon>Clostridia</taxon>
        <taxon>Halanaerobiales</taxon>
        <taxon>Halanaerobiaceae</taxon>
        <taxon>Halanaerobium</taxon>
    </lineage>
</organism>
<dbReference type="NCBIfam" id="TIGR02490">
    <property type="entry name" value="flgF"/>
    <property type="match status" value="1"/>
</dbReference>
<name>A0A2T5RGG5_9FIRM</name>
<dbReference type="NCBIfam" id="TIGR03506">
    <property type="entry name" value="FlgEFG_subfam"/>
    <property type="match status" value="1"/>
</dbReference>
<dbReference type="Pfam" id="PF00460">
    <property type="entry name" value="Flg_bb_rod"/>
    <property type="match status" value="1"/>
</dbReference>
<dbReference type="SUPFAM" id="SSF117143">
    <property type="entry name" value="Flagellar hook protein flgE"/>
    <property type="match status" value="1"/>
</dbReference>
<protein>
    <submittedName>
        <fullName evidence="6">Flagellar basal-body rod protein FlgG</fullName>
    </submittedName>
</protein>